<reference evidence="1 2" key="1">
    <citation type="submission" date="2018-04" db="EMBL/GenBank/DDBJ databases">
        <title>The genome of golden apple snail Pomacea canaliculata provides insight into stress tolerance and invasive adaptation.</title>
        <authorList>
            <person name="Liu C."/>
            <person name="Liu B."/>
            <person name="Ren Y."/>
            <person name="Zhang Y."/>
            <person name="Wang H."/>
            <person name="Li S."/>
            <person name="Jiang F."/>
            <person name="Yin L."/>
            <person name="Zhang G."/>
            <person name="Qian W."/>
            <person name="Fan W."/>
        </authorList>
    </citation>
    <scope>NUCLEOTIDE SEQUENCE [LARGE SCALE GENOMIC DNA]</scope>
    <source>
        <strain evidence="1">SZHN2017</strain>
        <tissue evidence="1">Muscle</tissue>
    </source>
</reference>
<protein>
    <submittedName>
        <fullName evidence="1">Uncharacterized protein</fullName>
    </submittedName>
</protein>
<gene>
    <name evidence="1" type="ORF">C0Q70_05854</name>
</gene>
<comment type="caution">
    <text evidence="1">The sequence shown here is derived from an EMBL/GenBank/DDBJ whole genome shotgun (WGS) entry which is preliminary data.</text>
</comment>
<evidence type="ECO:0000313" key="2">
    <source>
        <dbReference type="Proteomes" id="UP000245119"/>
    </source>
</evidence>
<accession>A0A2T7PMB5</accession>
<dbReference type="AlphaFoldDB" id="A0A2T7PMB5"/>
<dbReference type="EMBL" id="PZQS01000003">
    <property type="protein sequence ID" value="PVD34578.1"/>
    <property type="molecule type" value="Genomic_DNA"/>
</dbReference>
<organism evidence="1 2">
    <name type="scientific">Pomacea canaliculata</name>
    <name type="common">Golden apple snail</name>
    <dbReference type="NCBI Taxonomy" id="400727"/>
    <lineage>
        <taxon>Eukaryota</taxon>
        <taxon>Metazoa</taxon>
        <taxon>Spiralia</taxon>
        <taxon>Lophotrochozoa</taxon>
        <taxon>Mollusca</taxon>
        <taxon>Gastropoda</taxon>
        <taxon>Caenogastropoda</taxon>
        <taxon>Architaenioglossa</taxon>
        <taxon>Ampullarioidea</taxon>
        <taxon>Ampullariidae</taxon>
        <taxon>Pomacea</taxon>
    </lineage>
</organism>
<keyword evidence="2" id="KW-1185">Reference proteome</keyword>
<proteinExistence type="predicted"/>
<evidence type="ECO:0000313" key="1">
    <source>
        <dbReference type="EMBL" id="PVD34578.1"/>
    </source>
</evidence>
<sequence>MLKELSSDRSSLSVRRGLLAKSDIMTTCCATTCSVLSTVAPIFPLPSPSPIGDIRRVPTRRSMTVVGTLYSRVLIVGATHLQQQPCFAAALMHLAGRI</sequence>
<dbReference type="Proteomes" id="UP000245119">
    <property type="component" value="Linkage Group LG3"/>
</dbReference>
<name>A0A2T7PMB5_POMCA</name>